<organism evidence="3 9">
    <name type="scientific">Streptococcus agalactiae</name>
    <dbReference type="NCBI Taxonomy" id="1311"/>
    <lineage>
        <taxon>Bacteria</taxon>
        <taxon>Bacillati</taxon>
        <taxon>Bacillota</taxon>
        <taxon>Bacilli</taxon>
        <taxon>Lactobacillales</taxon>
        <taxon>Streptococcaceae</taxon>
        <taxon>Streptococcus</taxon>
    </lineage>
</organism>
<reference evidence="9 10" key="1">
    <citation type="submission" date="2018-06" db="EMBL/GenBank/DDBJ databases">
        <authorList>
            <consortium name="Pathogen Informatics"/>
            <person name="Doyle S."/>
        </authorList>
    </citation>
    <scope>NUCLEOTIDE SEQUENCE [LARGE SCALE GENOMIC DNA]</scope>
    <source>
        <strain evidence="3 9">NCTC8181</strain>
        <strain evidence="7 10">NCTC8185</strain>
    </source>
</reference>
<dbReference type="Proteomes" id="UP000250200">
    <property type="component" value="Unassembled WGS sequence"/>
</dbReference>
<evidence type="ECO:0000256" key="1">
    <source>
        <dbReference type="SAM" id="Coils"/>
    </source>
</evidence>
<evidence type="ECO:0000313" key="5">
    <source>
        <dbReference type="EMBL" id="SQA20179.1"/>
    </source>
</evidence>
<evidence type="ECO:0000313" key="8">
    <source>
        <dbReference type="EMBL" id="SUN13132.1"/>
    </source>
</evidence>
<dbReference type="EMBL" id="UAVB01000006">
    <property type="protein sequence ID" value="SQA20179.1"/>
    <property type="molecule type" value="Genomic_DNA"/>
</dbReference>
<comment type="caution">
    <text evidence="3">The sequence shown here is derived from an EMBL/GenBank/DDBJ whole genome shotgun (WGS) entry which is preliminary data.</text>
</comment>
<evidence type="ECO:0000313" key="7">
    <source>
        <dbReference type="EMBL" id="SUN13062.1"/>
    </source>
</evidence>
<dbReference type="EMBL" id="UAVB01000003">
    <property type="protein sequence ID" value="SQA20081.1"/>
    <property type="molecule type" value="Genomic_DNA"/>
</dbReference>
<proteinExistence type="predicted"/>
<evidence type="ECO:0000313" key="10">
    <source>
        <dbReference type="Proteomes" id="UP000254076"/>
    </source>
</evidence>
<keyword evidence="1" id="KW-0175">Coiled coil</keyword>
<evidence type="ECO:0000313" key="6">
    <source>
        <dbReference type="EMBL" id="SQA20211.1"/>
    </source>
</evidence>
<feature type="coiled-coil region" evidence="1">
    <location>
        <begin position="23"/>
        <end position="50"/>
    </location>
</feature>
<dbReference type="EMBL" id="UHEQ01000004">
    <property type="protein sequence ID" value="SUN13132.1"/>
    <property type="molecule type" value="Genomic_DNA"/>
</dbReference>
<dbReference type="EMBL" id="UHEQ01000004">
    <property type="protein sequence ID" value="SUN13062.1"/>
    <property type="molecule type" value="Genomic_DNA"/>
</dbReference>
<dbReference type="Proteomes" id="UP000254076">
    <property type="component" value="Unassembled WGS sequence"/>
</dbReference>
<gene>
    <name evidence="2" type="ORF">NCTC8181_00005</name>
    <name evidence="3" type="ORF">NCTC8181_02386</name>
    <name evidence="4" type="ORF">NCTC8181_02431</name>
    <name evidence="5" type="ORF">NCTC8181_02529</name>
    <name evidence="6" type="ORF">NCTC8181_02561</name>
    <name evidence="7" type="ORF">NCTC8185_00212</name>
    <name evidence="8" type="ORF">NCTC8185_00283</name>
</gene>
<protein>
    <submittedName>
        <fullName evidence="3">Uncharacterized protein</fullName>
    </submittedName>
</protein>
<dbReference type="AlphaFoldDB" id="A0A7Z7KA03"/>
<sequence length="53" mass="6695">MSEELYESSRYWQSRYSDLMSDYLKEAEENIELKKQLKRLKAENWQLKHRKRK</sequence>
<dbReference type="EMBL" id="UAVB01000001">
    <property type="protein sequence ID" value="SQA17099.1"/>
    <property type="molecule type" value="Genomic_DNA"/>
</dbReference>
<accession>A0A7Z7KA03</accession>
<dbReference type="EMBL" id="UAVB01000007">
    <property type="protein sequence ID" value="SQA20211.1"/>
    <property type="molecule type" value="Genomic_DNA"/>
</dbReference>
<dbReference type="RefSeq" id="WP_001288191.1">
    <property type="nucleotide sequence ID" value="NZ_CAACXY010000005.1"/>
</dbReference>
<evidence type="ECO:0000313" key="3">
    <source>
        <dbReference type="EMBL" id="SQA19319.1"/>
    </source>
</evidence>
<dbReference type="EMBL" id="UAVB01000001">
    <property type="protein sequence ID" value="SQA19319.1"/>
    <property type="molecule type" value="Genomic_DNA"/>
</dbReference>
<name>A0A7Z7KA03_STRAG</name>
<evidence type="ECO:0000313" key="2">
    <source>
        <dbReference type="EMBL" id="SQA17099.1"/>
    </source>
</evidence>
<evidence type="ECO:0000313" key="9">
    <source>
        <dbReference type="Proteomes" id="UP000250200"/>
    </source>
</evidence>
<evidence type="ECO:0000313" key="4">
    <source>
        <dbReference type="EMBL" id="SQA20081.1"/>
    </source>
</evidence>